<dbReference type="Proteomes" id="UP000297832">
    <property type="component" value="Unassembled WGS sequence"/>
</dbReference>
<dbReference type="Proteomes" id="UP000298057">
    <property type="component" value="Unassembled WGS sequence"/>
</dbReference>
<sequence>MKYIKVSIEKSKIDIVFNEIFYRKHENISYSYLFKSQIYLLYNLNCLPDFIFRESIDDIAKDNNSPEMKGDSQFENAPLVGLWKKHYFLPEHISHNLLSEILNPRNSTNRQIDALFNKFIGRPFQEIIGEFANLLTVGALKNRSLENRKTGEWIIYAKIDQHKYILTLANHREGKNRKESDLNIYKRISKICFDEFPELIKG</sequence>
<evidence type="ECO:0000313" key="2">
    <source>
        <dbReference type="EMBL" id="TGM16890.1"/>
    </source>
</evidence>
<reference evidence="2" key="1">
    <citation type="submission" date="2018-10" db="EMBL/GenBank/DDBJ databases">
        <authorList>
            <person name="Vincent A.T."/>
            <person name="Schiettekatte O."/>
            <person name="Bourhy P."/>
            <person name="Veyrier F.J."/>
            <person name="Picardeau M."/>
        </authorList>
    </citation>
    <scope>NUCLEOTIDE SEQUENCE</scope>
    <source>
        <strain evidence="2">201702406</strain>
    </source>
</reference>
<evidence type="ECO:0000313" key="4">
    <source>
        <dbReference type="Proteomes" id="UP000298057"/>
    </source>
</evidence>
<dbReference type="AlphaFoldDB" id="A0A5F2BXV0"/>
<evidence type="ECO:0000313" key="1">
    <source>
        <dbReference type="EMBL" id="TGM14207.1"/>
    </source>
</evidence>
<proteinExistence type="predicted"/>
<organism evidence="1 3">
    <name type="scientific">Leptospira selangorensis</name>
    <dbReference type="NCBI Taxonomy" id="2484982"/>
    <lineage>
        <taxon>Bacteria</taxon>
        <taxon>Pseudomonadati</taxon>
        <taxon>Spirochaetota</taxon>
        <taxon>Spirochaetia</taxon>
        <taxon>Leptospirales</taxon>
        <taxon>Leptospiraceae</taxon>
        <taxon>Leptospira</taxon>
    </lineage>
</organism>
<dbReference type="EMBL" id="RQGU01000116">
    <property type="protein sequence ID" value="TGM16890.1"/>
    <property type="molecule type" value="Genomic_DNA"/>
</dbReference>
<accession>A0A5F2BXV0</accession>
<keyword evidence="4" id="KW-1185">Reference proteome</keyword>
<gene>
    <name evidence="1" type="ORF">EHQ81_08470</name>
    <name evidence="2" type="ORF">EHQ82_16835</name>
</gene>
<name>A0A5F2BXV0_9LEPT</name>
<comment type="caution">
    <text evidence="1">The sequence shown here is derived from an EMBL/GenBank/DDBJ whole genome shotgun (WGS) entry which is preliminary data.</text>
</comment>
<reference evidence="1 3" key="2">
    <citation type="journal article" date="2019" name="PLoS Negl. Trop. Dis.">
        <title>Revisiting the worldwide diversity of Leptospira species in the environment.</title>
        <authorList>
            <person name="Vincent A.T."/>
            <person name="Schiettekatte O."/>
            <person name="Bourhy P."/>
            <person name="Veyrier F.J."/>
            <person name="Picardeau M."/>
        </authorList>
    </citation>
    <scope>NUCLEOTIDE SEQUENCE [LARGE SCALE GENOMIC DNA]</scope>
    <source>
        <strain evidence="1 3">201702405</strain>
        <strain evidence="2">201702406</strain>
    </source>
</reference>
<dbReference type="EMBL" id="RQGV01000008">
    <property type="protein sequence ID" value="TGM14207.1"/>
    <property type="molecule type" value="Genomic_DNA"/>
</dbReference>
<dbReference type="RefSeq" id="WP_135628503.1">
    <property type="nucleotide sequence ID" value="NZ_RQGU01000116.1"/>
</dbReference>
<evidence type="ECO:0000313" key="3">
    <source>
        <dbReference type="Proteomes" id="UP000297832"/>
    </source>
</evidence>
<protein>
    <submittedName>
        <fullName evidence="1">Uncharacterized protein</fullName>
    </submittedName>
</protein>